<dbReference type="AlphaFoldDB" id="A0AAU9UBX7"/>
<dbReference type="Proteomes" id="UP001153954">
    <property type="component" value="Unassembled WGS sequence"/>
</dbReference>
<dbReference type="EMBL" id="CAKOGL010000017">
    <property type="protein sequence ID" value="CAH2096805.1"/>
    <property type="molecule type" value="Genomic_DNA"/>
</dbReference>
<accession>A0AAU9UBX7</accession>
<reference evidence="2" key="1">
    <citation type="submission" date="2022-03" db="EMBL/GenBank/DDBJ databases">
        <authorList>
            <person name="Tunstrom K."/>
        </authorList>
    </citation>
    <scope>NUCLEOTIDE SEQUENCE</scope>
</reference>
<evidence type="ECO:0000313" key="2">
    <source>
        <dbReference type="EMBL" id="CAH2096805.1"/>
    </source>
</evidence>
<proteinExistence type="predicted"/>
<evidence type="ECO:0000256" key="1">
    <source>
        <dbReference type="SAM" id="MobiDB-lite"/>
    </source>
</evidence>
<feature type="compositionally biased region" description="Acidic residues" evidence="1">
    <location>
        <begin position="51"/>
        <end position="70"/>
    </location>
</feature>
<evidence type="ECO:0000313" key="3">
    <source>
        <dbReference type="Proteomes" id="UP001153954"/>
    </source>
</evidence>
<feature type="region of interest" description="Disordered" evidence="1">
    <location>
        <begin position="45"/>
        <end position="77"/>
    </location>
</feature>
<comment type="caution">
    <text evidence="2">The sequence shown here is derived from an EMBL/GenBank/DDBJ whole genome shotgun (WGS) entry which is preliminary data.</text>
</comment>
<name>A0AAU9UBX7_EUPED</name>
<keyword evidence="3" id="KW-1185">Reference proteome</keyword>
<organism evidence="2 3">
    <name type="scientific">Euphydryas editha</name>
    <name type="common">Edith's checkerspot</name>
    <dbReference type="NCBI Taxonomy" id="104508"/>
    <lineage>
        <taxon>Eukaryota</taxon>
        <taxon>Metazoa</taxon>
        <taxon>Ecdysozoa</taxon>
        <taxon>Arthropoda</taxon>
        <taxon>Hexapoda</taxon>
        <taxon>Insecta</taxon>
        <taxon>Pterygota</taxon>
        <taxon>Neoptera</taxon>
        <taxon>Endopterygota</taxon>
        <taxon>Lepidoptera</taxon>
        <taxon>Glossata</taxon>
        <taxon>Ditrysia</taxon>
        <taxon>Papilionoidea</taxon>
        <taxon>Nymphalidae</taxon>
        <taxon>Nymphalinae</taxon>
        <taxon>Euphydryas</taxon>
    </lineage>
</organism>
<gene>
    <name evidence="2" type="ORF">EEDITHA_LOCUS12099</name>
</gene>
<protein>
    <submittedName>
        <fullName evidence="2">Uncharacterized protein</fullName>
    </submittedName>
</protein>
<sequence length="90" mass="9978">MHLTVPTIDEPSDYGWLGIGNRFEFISFSGTQPTYNLGLPTSIDQITIQPEEADSSDSDSDGESERDESDSSQSENENDLLSLLFLITFL</sequence>